<dbReference type="CDD" id="cd13590">
    <property type="entry name" value="PBP2_PotD_PotF_like"/>
    <property type="match status" value="1"/>
</dbReference>
<dbReference type="Gene3D" id="3.40.190.10">
    <property type="entry name" value="Periplasmic binding protein-like II"/>
    <property type="match status" value="2"/>
</dbReference>
<evidence type="ECO:0000313" key="6">
    <source>
        <dbReference type="Proteomes" id="UP000546642"/>
    </source>
</evidence>
<keyword evidence="4" id="KW-0574">Periplasm</keyword>
<evidence type="ECO:0000313" key="5">
    <source>
        <dbReference type="EMBL" id="MBB6173694.1"/>
    </source>
</evidence>
<dbReference type="SUPFAM" id="SSF53850">
    <property type="entry name" value="Periplasmic binding protein-like II"/>
    <property type="match status" value="1"/>
</dbReference>
<gene>
    <name evidence="5" type="ORF">HNR23_003754</name>
</gene>
<dbReference type="GO" id="GO:0042597">
    <property type="term" value="C:periplasmic space"/>
    <property type="evidence" value="ECO:0007669"/>
    <property type="project" value="UniProtKB-SubCell"/>
</dbReference>
<keyword evidence="2" id="KW-0813">Transport</keyword>
<reference evidence="5 6" key="1">
    <citation type="submission" date="2020-08" db="EMBL/GenBank/DDBJ databases">
        <title>Sequencing the genomes of 1000 actinobacteria strains.</title>
        <authorList>
            <person name="Klenk H.-P."/>
        </authorList>
    </citation>
    <scope>NUCLEOTIDE SEQUENCE [LARGE SCALE GENOMIC DNA]</scope>
    <source>
        <strain evidence="5 6">DSM 46659</strain>
    </source>
</reference>
<dbReference type="InterPro" id="IPR001188">
    <property type="entry name" value="Sperm_putr-bd"/>
</dbReference>
<keyword evidence="3" id="KW-0732">Signal</keyword>
<dbReference type="Pfam" id="PF13416">
    <property type="entry name" value="SBP_bac_8"/>
    <property type="match status" value="1"/>
</dbReference>
<dbReference type="PANTHER" id="PTHR30222:SF17">
    <property type="entry name" value="SPERMIDINE_PUTRESCINE-BINDING PERIPLASMIC PROTEIN"/>
    <property type="match status" value="1"/>
</dbReference>
<dbReference type="GO" id="GO:0015846">
    <property type="term" value="P:polyamine transport"/>
    <property type="evidence" value="ECO:0007669"/>
    <property type="project" value="InterPro"/>
</dbReference>
<evidence type="ECO:0000256" key="1">
    <source>
        <dbReference type="ARBA" id="ARBA00004418"/>
    </source>
</evidence>
<dbReference type="PANTHER" id="PTHR30222">
    <property type="entry name" value="SPERMIDINE/PUTRESCINE-BINDING PERIPLASMIC PROTEIN"/>
    <property type="match status" value="1"/>
</dbReference>
<dbReference type="EMBL" id="JACHDS010000001">
    <property type="protein sequence ID" value="MBB6173694.1"/>
    <property type="molecule type" value="Genomic_DNA"/>
</dbReference>
<dbReference type="InterPro" id="IPR006311">
    <property type="entry name" value="TAT_signal"/>
</dbReference>
<name>A0A7W9YK68_9ACTN</name>
<dbReference type="InterPro" id="IPR006059">
    <property type="entry name" value="SBP"/>
</dbReference>
<keyword evidence="6" id="KW-1185">Reference proteome</keyword>
<evidence type="ECO:0000256" key="2">
    <source>
        <dbReference type="ARBA" id="ARBA00022448"/>
    </source>
</evidence>
<dbReference type="AlphaFoldDB" id="A0A7W9YK68"/>
<dbReference type="Proteomes" id="UP000546642">
    <property type="component" value="Unassembled WGS sequence"/>
</dbReference>
<evidence type="ECO:0000256" key="4">
    <source>
        <dbReference type="ARBA" id="ARBA00022764"/>
    </source>
</evidence>
<dbReference type="PROSITE" id="PS51318">
    <property type="entry name" value="TAT"/>
    <property type="match status" value="1"/>
</dbReference>
<evidence type="ECO:0000256" key="3">
    <source>
        <dbReference type="ARBA" id="ARBA00022729"/>
    </source>
</evidence>
<comment type="caution">
    <text evidence="5">The sequence shown here is derived from an EMBL/GenBank/DDBJ whole genome shotgun (WGS) entry which is preliminary data.</text>
</comment>
<accession>A0A7W9YK68</accession>
<organism evidence="5 6">
    <name type="scientific">Nocardiopsis mwathae</name>
    <dbReference type="NCBI Taxonomy" id="1472723"/>
    <lineage>
        <taxon>Bacteria</taxon>
        <taxon>Bacillati</taxon>
        <taxon>Actinomycetota</taxon>
        <taxon>Actinomycetes</taxon>
        <taxon>Streptosporangiales</taxon>
        <taxon>Nocardiopsidaceae</taxon>
        <taxon>Nocardiopsis</taxon>
    </lineage>
</organism>
<dbReference type="RefSeq" id="WP_184077237.1">
    <property type="nucleotide sequence ID" value="NZ_JACHDS010000001.1"/>
</dbReference>
<dbReference type="PRINTS" id="PR00909">
    <property type="entry name" value="SPERMDNBNDNG"/>
</dbReference>
<sequence length="407" mass="45325">MNRIDPALARGLTRARLSRRSILQMSGLTAAGLALTACGVRGQGADEAPDASFWEDKQSNGTLRFANWPLYMDTDRTQLQQFTERTGIEVAYDEAVQENHSWFGKIQPKLAQGESIGYDLMVITNGIELTKLIELGFLAPLDHDQLPNFAEHAGELYKNTSYDPGNTYTVPYTSGITGIAYNPDYVDREITSIADLWDPKFKGKVGMMGDPQEIANFGLLLNGVNPADSGPDDWEKALAKLEQQRDKGIVRRYYEQDYIQPLTNGDVWMSMAWSGDIYQQNAEEGTDLKFVVPEEGATIWTDCMMIPVTAENPVDALLLMDFLYEPEIAAGLTEYITYIPPVPEAREILKDKAGEASGEEKKELDGLVESPLVFPTEADYAKLHNYVPLTTDNEDSFTPMFLSVTQS</sequence>
<protein>
    <submittedName>
        <fullName evidence="5">Spermidine/putrescine transport system substrate-binding protein</fullName>
    </submittedName>
</protein>
<proteinExistence type="predicted"/>
<dbReference type="GO" id="GO:0019808">
    <property type="term" value="F:polyamine binding"/>
    <property type="evidence" value="ECO:0007669"/>
    <property type="project" value="InterPro"/>
</dbReference>
<comment type="subcellular location">
    <subcellularLocation>
        <location evidence="1">Periplasm</location>
    </subcellularLocation>
</comment>